<reference evidence="2 3" key="1">
    <citation type="journal article" date="2014" name="Science">
        <title>Plant genetics. Early allopolyploid evolution in the post-Neolithic Brassica napus oilseed genome.</title>
        <authorList>
            <person name="Chalhoub B."/>
            <person name="Denoeud F."/>
            <person name="Liu S."/>
            <person name="Parkin I.A."/>
            <person name="Tang H."/>
            <person name="Wang X."/>
            <person name="Chiquet J."/>
            <person name="Belcram H."/>
            <person name="Tong C."/>
            <person name="Samans B."/>
            <person name="Correa M."/>
            <person name="Da Silva C."/>
            <person name="Just J."/>
            <person name="Falentin C."/>
            <person name="Koh C.S."/>
            <person name="Le Clainche I."/>
            <person name="Bernard M."/>
            <person name="Bento P."/>
            <person name="Noel B."/>
            <person name="Labadie K."/>
            <person name="Alberti A."/>
            <person name="Charles M."/>
            <person name="Arnaud D."/>
            <person name="Guo H."/>
            <person name="Daviaud C."/>
            <person name="Alamery S."/>
            <person name="Jabbari K."/>
            <person name="Zhao M."/>
            <person name="Edger P.P."/>
            <person name="Chelaifa H."/>
            <person name="Tack D."/>
            <person name="Lassalle G."/>
            <person name="Mestiri I."/>
            <person name="Schnel N."/>
            <person name="Le Paslier M.C."/>
            <person name="Fan G."/>
            <person name="Renault V."/>
            <person name="Bayer P.E."/>
            <person name="Golicz A.A."/>
            <person name="Manoli S."/>
            <person name="Lee T.H."/>
            <person name="Thi V.H."/>
            <person name="Chalabi S."/>
            <person name="Hu Q."/>
            <person name="Fan C."/>
            <person name="Tollenaere R."/>
            <person name="Lu Y."/>
            <person name="Battail C."/>
            <person name="Shen J."/>
            <person name="Sidebottom C.H."/>
            <person name="Wang X."/>
            <person name="Canaguier A."/>
            <person name="Chauveau A."/>
            <person name="Berard A."/>
            <person name="Deniot G."/>
            <person name="Guan M."/>
            <person name="Liu Z."/>
            <person name="Sun F."/>
            <person name="Lim Y.P."/>
            <person name="Lyons E."/>
            <person name="Town C.D."/>
            <person name="Bancroft I."/>
            <person name="Wang X."/>
            <person name="Meng J."/>
            <person name="Ma J."/>
            <person name="Pires J.C."/>
            <person name="King G.J."/>
            <person name="Brunel D."/>
            <person name="Delourme R."/>
            <person name="Renard M."/>
            <person name="Aury J.M."/>
            <person name="Adams K.L."/>
            <person name="Batley J."/>
            <person name="Snowdon R.J."/>
            <person name="Tost J."/>
            <person name="Edwards D."/>
            <person name="Zhou Y."/>
            <person name="Hua W."/>
            <person name="Sharpe A.G."/>
            <person name="Paterson A.H."/>
            <person name="Guan C."/>
            <person name="Wincker P."/>
        </authorList>
    </citation>
    <scope>NUCLEOTIDE SEQUENCE [LARGE SCALE GENOMIC DNA]</scope>
    <source>
        <strain evidence="3">cv. Darmor-bzh</strain>
    </source>
</reference>
<dbReference type="EMBL" id="HG994366">
    <property type="protein sequence ID" value="CAF1908259.1"/>
    <property type="molecule type" value="Genomic_DNA"/>
</dbReference>
<dbReference type="PaxDb" id="3708-A0A078FC22"/>
<evidence type="ECO:0000313" key="3">
    <source>
        <dbReference type="Proteomes" id="UP000028999"/>
    </source>
</evidence>
<accession>A0A078FC22</accession>
<evidence type="ECO:0000313" key="1">
    <source>
        <dbReference type="EMBL" id="CAF1908259.1"/>
    </source>
</evidence>
<name>A0A078FC22_BRANA</name>
<protein>
    <submittedName>
        <fullName evidence="1">(rape) hypothetical protein</fullName>
    </submittedName>
    <submittedName>
        <fullName evidence="2">BnaC02g20550D protein</fullName>
    </submittedName>
</protein>
<sequence length="61" mass="7185">MYMHMNSNRLPLRGQKLYTRRVAEFQLSFKTTNLVINLRSHLKVVLFSMGRDSVWRGCIGL</sequence>
<gene>
    <name evidence="2" type="primary">BnaC02g20550D</name>
    <name evidence="1" type="ORF">DARMORV10_C02P28600.1</name>
    <name evidence="2" type="ORF">GSBRNA2T00031087001</name>
</gene>
<reference evidence="1" key="3">
    <citation type="submission" date="2021-01" db="EMBL/GenBank/DDBJ databases">
        <authorList>
            <consortium name="Genoscope - CEA"/>
            <person name="William W."/>
        </authorList>
    </citation>
    <scope>NUCLEOTIDE SEQUENCE</scope>
</reference>
<organism evidence="2 3">
    <name type="scientific">Brassica napus</name>
    <name type="common">Rape</name>
    <dbReference type="NCBI Taxonomy" id="3708"/>
    <lineage>
        <taxon>Eukaryota</taxon>
        <taxon>Viridiplantae</taxon>
        <taxon>Streptophyta</taxon>
        <taxon>Embryophyta</taxon>
        <taxon>Tracheophyta</taxon>
        <taxon>Spermatophyta</taxon>
        <taxon>Magnoliopsida</taxon>
        <taxon>eudicotyledons</taxon>
        <taxon>Gunneridae</taxon>
        <taxon>Pentapetalae</taxon>
        <taxon>rosids</taxon>
        <taxon>malvids</taxon>
        <taxon>Brassicales</taxon>
        <taxon>Brassicaceae</taxon>
        <taxon>Brassiceae</taxon>
        <taxon>Brassica</taxon>
    </lineage>
</organism>
<dbReference type="Gramene" id="CDY09513">
    <property type="protein sequence ID" value="CDY09513"/>
    <property type="gene ID" value="GSBRNA2T00031087001"/>
</dbReference>
<proteinExistence type="predicted"/>
<dbReference type="Proteomes" id="UP001295469">
    <property type="component" value="Chromosome C02"/>
</dbReference>
<reference evidence="2" key="2">
    <citation type="submission" date="2014-06" db="EMBL/GenBank/DDBJ databases">
        <authorList>
            <person name="Genoscope - CEA"/>
        </authorList>
    </citation>
    <scope>NUCLEOTIDE SEQUENCE</scope>
</reference>
<dbReference type="AlphaFoldDB" id="A0A078FC22"/>
<evidence type="ECO:0000313" key="2">
    <source>
        <dbReference type="EMBL" id="CDY09513.1"/>
    </source>
</evidence>
<keyword evidence="3" id="KW-1185">Reference proteome</keyword>
<dbReference type="Proteomes" id="UP000028999">
    <property type="component" value="Unassembled WGS sequence"/>
</dbReference>
<dbReference type="EMBL" id="LK031996">
    <property type="protein sequence ID" value="CDY09513.1"/>
    <property type="molecule type" value="Genomic_DNA"/>
</dbReference>